<dbReference type="EMBL" id="RJSF01000003">
    <property type="protein sequence ID" value="RNM17492.1"/>
    <property type="molecule type" value="Genomic_DNA"/>
</dbReference>
<feature type="transmembrane region" description="Helical" evidence="1">
    <location>
        <begin position="20"/>
        <end position="41"/>
    </location>
</feature>
<reference evidence="2 3" key="1">
    <citation type="submission" date="2018-11" db="EMBL/GenBank/DDBJ databases">
        <authorList>
            <person name="Li F."/>
        </authorList>
    </citation>
    <scope>NUCLEOTIDE SEQUENCE [LARGE SCALE GENOMIC DNA]</scope>
    <source>
        <strain evidence="2 3">Gsoil 818</strain>
    </source>
</reference>
<evidence type="ECO:0000256" key="1">
    <source>
        <dbReference type="SAM" id="Phobius"/>
    </source>
</evidence>
<feature type="transmembrane region" description="Helical" evidence="1">
    <location>
        <begin position="152"/>
        <end position="173"/>
    </location>
</feature>
<dbReference type="OrthoDB" id="5188656at2"/>
<evidence type="ECO:0000313" key="2">
    <source>
        <dbReference type="EMBL" id="RNM17492.1"/>
    </source>
</evidence>
<comment type="caution">
    <text evidence="2">The sequence shown here is derived from an EMBL/GenBank/DDBJ whole genome shotgun (WGS) entry which is preliminary data.</text>
</comment>
<keyword evidence="1" id="KW-1133">Transmembrane helix</keyword>
<evidence type="ECO:0008006" key="4">
    <source>
        <dbReference type="Google" id="ProtNLM"/>
    </source>
</evidence>
<dbReference type="PANTHER" id="PTHR37305">
    <property type="entry name" value="INTEGRAL MEMBRANE PROTEIN-RELATED"/>
    <property type="match status" value="1"/>
</dbReference>
<feature type="transmembrane region" description="Helical" evidence="1">
    <location>
        <begin position="61"/>
        <end position="87"/>
    </location>
</feature>
<dbReference type="Proteomes" id="UP000279994">
    <property type="component" value="Unassembled WGS sequence"/>
</dbReference>
<keyword evidence="1" id="KW-0472">Membrane</keyword>
<dbReference type="PANTHER" id="PTHR37305:SF1">
    <property type="entry name" value="MEMBRANE PROTEIN"/>
    <property type="match status" value="1"/>
</dbReference>
<proteinExistence type="predicted"/>
<dbReference type="AlphaFoldDB" id="A0A3N0GZF9"/>
<accession>A0A3N0GZF9</accession>
<feature type="transmembrane region" description="Helical" evidence="1">
    <location>
        <begin position="108"/>
        <end position="140"/>
    </location>
</feature>
<organism evidence="2 3">
    <name type="scientific">Nocardioides pocheonensis</name>
    <dbReference type="NCBI Taxonomy" id="661485"/>
    <lineage>
        <taxon>Bacteria</taxon>
        <taxon>Bacillati</taxon>
        <taxon>Actinomycetota</taxon>
        <taxon>Actinomycetes</taxon>
        <taxon>Propionibacteriales</taxon>
        <taxon>Nocardioidaceae</taxon>
        <taxon>Nocardioides</taxon>
    </lineage>
</organism>
<keyword evidence="1" id="KW-0812">Transmembrane</keyword>
<protein>
    <recommendedName>
        <fullName evidence="4">ABC transporter permease</fullName>
    </recommendedName>
</protein>
<dbReference type="RefSeq" id="WP_123221111.1">
    <property type="nucleotide sequence ID" value="NZ_RJSF01000003.1"/>
</dbReference>
<sequence length="269" mass="29381">MRSAFAYEWMRIRTIRSTWWLTALAVVLGVGISTLFSWAIHHDFSQSGISESDLDGLGPAIVTQLAASGQIPSVVCFVLAILGIFAWGHEYRHGMIRASLTALNSRTALWVAKFVVVAVWVAVVAFVTQVLSGLVGMIYLHQYLSVFGGETWSIIGRQVVFGVLLAWLAMAFTATTRSQAFALVALFLWPLLIEHLIQVFFLLVPGLRDHTDVLRFLPFLAGNRMVDVISHPTGTFGDPLSPLGGALVFGGLAVVLMAASYALFEKRDA</sequence>
<feature type="transmembrane region" description="Helical" evidence="1">
    <location>
        <begin position="180"/>
        <end position="204"/>
    </location>
</feature>
<evidence type="ECO:0000313" key="3">
    <source>
        <dbReference type="Proteomes" id="UP000279994"/>
    </source>
</evidence>
<feature type="transmembrane region" description="Helical" evidence="1">
    <location>
        <begin position="243"/>
        <end position="264"/>
    </location>
</feature>
<keyword evidence="3" id="KW-1185">Reference proteome</keyword>
<gene>
    <name evidence="2" type="ORF">EFL26_01530</name>
</gene>
<name>A0A3N0GZF9_9ACTN</name>